<evidence type="ECO:0000313" key="3">
    <source>
        <dbReference type="Proteomes" id="UP000034287"/>
    </source>
</evidence>
<protein>
    <recommendedName>
        <fullName evidence="1">Serine aminopeptidase S33 domain-containing protein</fullName>
    </recommendedName>
</protein>
<feature type="domain" description="Serine aminopeptidase S33" evidence="1">
    <location>
        <begin position="27"/>
        <end position="275"/>
    </location>
</feature>
<name>A0A0M2SNU8_9STAP</name>
<dbReference type="Pfam" id="PF12146">
    <property type="entry name" value="Hydrolase_4"/>
    <property type="match status" value="1"/>
</dbReference>
<dbReference type="STRING" id="1432562.WN59_00435"/>
<dbReference type="InterPro" id="IPR022742">
    <property type="entry name" value="Hydrolase_4"/>
</dbReference>
<dbReference type="EMBL" id="LAYZ01000001">
    <property type="protein sequence ID" value="KKK35341.1"/>
    <property type="molecule type" value="Genomic_DNA"/>
</dbReference>
<evidence type="ECO:0000313" key="2">
    <source>
        <dbReference type="EMBL" id="KKK35341.1"/>
    </source>
</evidence>
<proteinExistence type="predicted"/>
<sequence>MKISEQYIENEGRRIRVKVFMPRNPICAIQVMHGMAEHMDRYDEMNTWLAMNDCMVIMHDHRGHGRDAETPGHFDDFGQLVSDAEAVSGIIPVTLKKFILGHSMGSIAARRLLERPLYDGGIIVGTGNRDNFLDSAAIPGLAALAGVRGKQKSRTVNTLAFLGYDDAFRGTQKNRWLCSDPEVVRMYNEDPLCGFLMSNAALHEIVKNIRESGKQKNLKALAPDVPVLLIGGKDDPFSNFGRDIRTLARTLIRFTDSVTVQLYDDSRHEVLFEKNREQVYNRLFEWVMRNV</sequence>
<dbReference type="PATRIC" id="fig|1432562.3.peg.87"/>
<dbReference type="OrthoDB" id="9806902at2"/>
<dbReference type="RefSeq" id="WP_046510947.1">
    <property type="nucleotide sequence ID" value="NZ_LAYZ01000001.1"/>
</dbReference>
<dbReference type="InterPro" id="IPR029058">
    <property type="entry name" value="AB_hydrolase_fold"/>
</dbReference>
<reference evidence="2 3" key="1">
    <citation type="submission" date="2015-04" db="EMBL/GenBank/DDBJ databases">
        <title>Taxonomic description and genome sequence of Salinicoccus sediminis sp. nov., a novel hyper halotolerant bacterium isolated from marine sediment.</title>
        <authorList>
            <person name="Mathan Kumar R."/>
            <person name="Kaur G."/>
            <person name="Kumar N."/>
            <person name="Kumar A."/>
            <person name="Singh N.K."/>
            <person name="Kaur N."/>
            <person name="Mayilraj S."/>
        </authorList>
    </citation>
    <scope>NUCLEOTIDE SEQUENCE [LARGE SCALE GENOMIC DNA]</scope>
    <source>
        <strain evidence="2 3">SV-16</strain>
    </source>
</reference>
<accession>A0A0M2SNU8</accession>
<keyword evidence="3" id="KW-1185">Reference proteome</keyword>
<evidence type="ECO:0000259" key="1">
    <source>
        <dbReference type="Pfam" id="PF12146"/>
    </source>
</evidence>
<dbReference type="PANTHER" id="PTHR11614">
    <property type="entry name" value="PHOSPHOLIPASE-RELATED"/>
    <property type="match status" value="1"/>
</dbReference>
<organism evidence="2 3">
    <name type="scientific">Salinicoccus sediminis</name>
    <dbReference type="NCBI Taxonomy" id="1432562"/>
    <lineage>
        <taxon>Bacteria</taxon>
        <taxon>Bacillati</taxon>
        <taxon>Bacillota</taxon>
        <taxon>Bacilli</taxon>
        <taxon>Bacillales</taxon>
        <taxon>Staphylococcaceae</taxon>
        <taxon>Salinicoccus</taxon>
    </lineage>
</organism>
<dbReference type="Proteomes" id="UP000034287">
    <property type="component" value="Unassembled WGS sequence"/>
</dbReference>
<dbReference type="Gene3D" id="3.40.50.1820">
    <property type="entry name" value="alpha/beta hydrolase"/>
    <property type="match status" value="1"/>
</dbReference>
<dbReference type="InterPro" id="IPR051044">
    <property type="entry name" value="MAG_DAG_Lipase"/>
</dbReference>
<comment type="caution">
    <text evidence="2">The sequence shown here is derived from an EMBL/GenBank/DDBJ whole genome shotgun (WGS) entry which is preliminary data.</text>
</comment>
<gene>
    <name evidence="2" type="ORF">WN59_00435</name>
</gene>
<dbReference type="SUPFAM" id="SSF53474">
    <property type="entry name" value="alpha/beta-Hydrolases"/>
    <property type="match status" value="1"/>
</dbReference>
<dbReference type="AlphaFoldDB" id="A0A0M2SNU8"/>